<gene>
    <name evidence="1" type="ORF">L0U88_01060</name>
</gene>
<name>A0ABS9BDU4_9BACT</name>
<accession>A0ABS9BDU4</accession>
<dbReference type="PANTHER" id="PTHR42535">
    <property type="entry name" value="OOKINETE PROTEIN, PUTATIVE-RELATED"/>
    <property type="match status" value="1"/>
</dbReference>
<evidence type="ECO:0000313" key="1">
    <source>
        <dbReference type="EMBL" id="MCF1713213.1"/>
    </source>
</evidence>
<dbReference type="Pfam" id="PF13385">
    <property type="entry name" value="Laminin_G_3"/>
    <property type="match status" value="1"/>
</dbReference>
<comment type="caution">
    <text evidence="1">The sequence shown here is derived from an EMBL/GenBank/DDBJ whole genome shotgun (WGS) entry which is preliminary data.</text>
</comment>
<reference evidence="1 2" key="1">
    <citation type="submission" date="2022-01" db="EMBL/GenBank/DDBJ databases">
        <title>Flavihumibacter sp. nov., isolated from sediment of a river.</title>
        <authorList>
            <person name="Liu H."/>
        </authorList>
    </citation>
    <scope>NUCLEOTIDE SEQUENCE [LARGE SCALE GENOMIC DNA]</scope>
    <source>
        <strain evidence="1 2">RY-1</strain>
    </source>
</reference>
<evidence type="ECO:0000313" key="2">
    <source>
        <dbReference type="Proteomes" id="UP001200145"/>
    </source>
</evidence>
<dbReference type="SUPFAM" id="SSF49899">
    <property type="entry name" value="Concanavalin A-like lectins/glucanases"/>
    <property type="match status" value="1"/>
</dbReference>
<dbReference type="RefSeq" id="WP_234863679.1">
    <property type="nucleotide sequence ID" value="NZ_JAKEVY010000001.1"/>
</dbReference>
<proteinExistence type="predicted"/>
<dbReference type="Proteomes" id="UP001200145">
    <property type="component" value="Unassembled WGS sequence"/>
</dbReference>
<dbReference type="Gene3D" id="2.60.120.200">
    <property type="match status" value="1"/>
</dbReference>
<dbReference type="EMBL" id="JAKEVY010000001">
    <property type="protein sequence ID" value="MCF1713213.1"/>
    <property type="molecule type" value="Genomic_DNA"/>
</dbReference>
<dbReference type="InterPro" id="IPR013320">
    <property type="entry name" value="ConA-like_dom_sf"/>
</dbReference>
<sequence length="406" mass="45783">MKKIFGTLSTFLTFLVLTSYQVTTTSCSKETEIIRDTVTVTDTLRDTVIVRDTILSELEKIRRTINEGLWAYFPVNGSTFDSSGNGRQLNLMNGAALSHDRWGVTGGAINFDGINGYATIPEGEQFNSQNFSVSFYVLTKDYKGLMFGKQDYATANGATFNVGYDAVIDGDKMRFSVTQNQADICNAEPSGSFKAKQNGVLNYYQWYHIGITHENKKMKLYINGVVVDSITHTAQNLNFCNNGEFILGSWWNGDKQSFNGKMDNIRIYSRVLSAKEMNYLSSCDKSPTYVEKTKTDLLTSKTWIYNEYYDQVGSQFARLLYKRGMANNALNLSGDYINFRSNGTFSRVDLNGITQTGTWSFIENETKVRSVENGQVHASTIITLTEDQYVFYDIPYGTYGEMIPKN</sequence>
<dbReference type="PANTHER" id="PTHR42535:SF2">
    <property type="entry name" value="CHROMOSOME UNDETERMINED SCAFFOLD_146, WHOLE GENOME SHOTGUN SEQUENCE"/>
    <property type="match status" value="1"/>
</dbReference>
<keyword evidence="2" id="KW-1185">Reference proteome</keyword>
<organism evidence="1 2">
    <name type="scientific">Flavihumibacter fluminis</name>
    <dbReference type="NCBI Taxonomy" id="2909236"/>
    <lineage>
        <taxon>Bacteria</taxon>
        <taxon>Pseudomonadati</taxon>
        <taxon>Bacteroidota</taxon>
        <taxon>Chitinophagia</taxon>
        <taxon>Chitinophagales</taxon>
        <taxon>Chitinophagaceae</taxon>
        <taxon>Flavihumibacter</taxon>
    </lineage>
</organism>
<dbReference type="PROSITE" id="PS51257">
    <property type="entry name" value="PROKAR_LIPOPROTEIN"/>
    <property type="match status" value="1"/>
</dbReference>
<protein>
    <submittedName>
        <fullName evidence="1">LamG domain-containing protein</fullName>
    </submittedName>
</protein>